<evidence type="ECO:0000256" key="1">
    <source>
        <dbReference type="SAM" id="MobiDB-lite"/>
    </source>
</evidence>
<evidence type="ECO:0000313" key="2">
    <source>
        <dbReference type="EMBL" id="KAG9240993.1"/>
    </source>
</evidence>
<dbReference type="Proteomes" id="UP000887226">
    <property type="component" value="Unassembled WGS sequence"/>
</dbReference>
<feature type="region of interest" description="Disordered" evidence="1">
    <location>
        <begin position="462"/>
        <end position="529"/>
    </location>
</feature>
<dbReference type="OrthoDB" id="4898142at2759"/>
<organism evidence="2 3">
    <name type="scientific">Calycina marina</name>
    <dbReference type="NCBI Taxonomy" id="1763456"/>
    <lineage>
        <taxon>Eukaryota</taxon>
        <taxon>Fungi</taxon>
        <taxon>Dikarya</taxon>
        <taxon>Ascomycota</taxon>
        <taxon>Pezizomycotina</taxon>
        <taxon>Leotiomycetes</taxon>
        <taxon>Helotiales</taxon>
        <taxon>Pezizellaceae</taxon>
        <taxon>Calycina</taxon>
    </lineage>
</organism>
<accession>A0A9P7YXM1</accession>
<proteinExistence type="predicted"/>
<feature type="region of interest" description="Disordered" evidence="1">
    <location>
        <begin position="1"/>
        <end position="44"/>
    </location>
</feature>
<name>A0A9P7YXM1_9HELO</name>
<comment type="caution">
    <text evidence="2">The sequence shown here is derived from an EMBL/GenBank/DDBJ whole genome shotgun (WGS) entry which is preliminary data.</text>
</comment>
<gene>
    <name evidence="2" type="ORF">BJ878DRAFT_429085</name>
</gene>
<feature type="compositionally biased region" description="Low complexity" evidence="1">
    <location>
        <begin position="403"/>
        <end position="430"/>
    </location>
</feature>
<feature type="compositionally biased region" description="Polar residues" evidence="1">
    <location>
        <begin position="393"/>
        <end position="402"/>
    </location>
</feature>
<feature type="compositionally biased region" description="Polar residues" evidence="1">
    <location>
        <begin position="501"/>
        <end position="510"/>
    </location>
</feature>
<keyword evidence="3" id="KW-1185">Reference proteome</keyword>
<protein>
    <submittedName>
        <fullName evidence="2">Uncharacterized protein</fullName>
    </submittedName>
</protein>
<feature type="compositionally biased region" description="Polar residues" evidence="1">
    <location>
        <begin position="466"/>
        <end position="487"/>
    </location>
</feature>
<sequence>MEEKLKLERRKSSASTTLPKKATTRTPSAHGNRAPPRVNTNIQADHPTHFGIPTPMSNRDPALVSHNSKLTQPTYAPTLSQPLPLRPRAVTAQTYPPRPISCHGIYGPVTTAGFHNGPPIAPSGYFQPHMATPSYPPPSPSSTYMRYAATPQPQQEYFPPTHTLSLTGRPLSSRFDSVQRTSSEYGTRDSMPHYNPIQPQIEAESFDAGYYSGAEGPVALRRSVRPTPTRAERPLMRIRAEADLASPDVRPLMYTRGETDSDKMPPPPVAAPRAGILRKKTTDYYVDPLPIHDRRHSRTIHREAPASRHTSTHRNLVSYDLEIEGLPARVETANTSARRERSYYGSGPSADSGFGSGAAWEEQTKAAQNYQADVGASINPPLTQEALRRAQRPQGQAVSSRTSSGSHSEYSDSYGIHPSATTRTTRSGSGHDQVDDIVTIRAVNGGARVTIDNTEIVFSEGGEVQVQRQKSIRNGSERSGSVYGSSQIDDRVRRPRVDPSTGRSQRSSVGEQFRRPHPGTDYTREGAPF</sequence>
<reference evidence="2" key="1">
    <citation type="journal article" date="2021" name="IMA Fungus">
        <title>Genomic characterization of three marine fungi, including Emericellopsis atlantica sp. nov. with signatures of a generalist lifestyle and marine biomass degradation.</title>
        <authorList>
            <person name="Hagestad O.C."/>
            <person name="Hou L."/>
            <person name="Andersen J.H."/>
            <person name="Hansen E.H."/>
            <person name="Altermark B."/>
            <person name="Li C."/>
            <person name="Kuhnert E."/>
            <person name="Cox R.J."/>
            <person name="Crous P.W."/>
            <person name="Spatafora J.W."/>
            <person name="Lail K."/>
            <person name="Amirebrahimi M."/>
            <person name="Lipzen A."/>
            <person name="Pangilinan J."/>
            <person name="Andreopoulos W."/>
            <person name="Hayes R.D."/>
            <person name="Ng V."/>
            <person name="Grigoriev I.V."/>
            <person name="Jackson S.A."/>
            <person name="Sutton T.D.S."/>
            <person name="Dobson A.D.W."/>
            <person name="Rama T."/>
        </authorList>
    </citation>
    <scope>NUCLEOTIDE SEQUENCE</scope>
    <source>
        <strain evidence="2">TRa3180A</strain>
    </source>
</reference>
<dbReference type="AlphaFoldDB" id="A0A9P7YXM1"/>
<feature type="region of interest" description="Disordered" evidence="1">
    <location>
        <begin position="387"/>
        <end position="433"/>
    </location>
</feature>
<feature type="compositionally biased region" description="Basic and acidic residues" evidence="1">
    <location>
        <begin position="488"/>
        <end position="497"/>
    </location>
</feature>
<dbReference type="EMBL" id="MU254293">
    <property type="protein sequence ID" value="KAG9240993.1"/>
    <property type="molecule type" value="Genomic_DNA"/>
</dbReference>
<evidence type="ECO:0000313" key="3">
    <source>
        <dbReference type="Proteomes" id="UP000887226"/>
    </source>
</evidence>
<feature type="compositionally biased region" description="Polar residues" evidence="1">
    <location>
        <begin position="13"/>
        <end position="29"/>
    </location>
</feature>